<dbReference type="PROSITE" id="PS51683">
    <property type="entry name" value="SAM_OMT_II"/>
    <property type="match status" value="1"/>
</dbReference>
<organism evidence="7 8">
    <name type="scientific">Orbilia ellipsospora</name>
    <dbReference type="NCBI Taxonomy" id="2528407"/>
    <lineage>
        <taxon>Eukaryota</taxon>
        <taxon>Fungi</taxon>
        <taxon>Dikarya</taxon>
        <taxon>Ascomycota</taxon>
        <taxon>Pezizomycotina</taxon>
        <taxon>Orbiliomycetes</taxon>
        <taxon>Orbiliales</taxon>
        <taxon>Orbiliaceae</taxon>
        <taxon>Orbilia</taxon>
    </lineage>
</organism>
<dbReference type="InterPro" id="IPR001077">
    <property type="entry name" value="COMT_C"/>
</dbReference>
<sequence>MTSLMTNVASSLQDIQAKGKEFSSKDDASRKALLASAQALVSALETPGERLCKIAWHEPLTYSTIRVCIDLKLFERMQDDGGSAKNAEQLAKMTGADPRLIERFLKQLAAANIIRETDVDEYTLTPISELLATPPGQGVIINVHDCLAVATAKLPEFLQKTNYENPTDKENSAWTFSLGSPVHYFKWVFSPGNERQVEGFQNCMKFKTLGKKWFEMVPVPELFADFKKDDPEAVLMVDVGGNAGHDILNFHNAWPDQPGRLVVEDLPDLIQGLDKDALKPVEALGHDFFKPQPIKGAKAYFLKMVLHDWPDNSCKEILSNIKPALERGYSKILINEIVVPDRNAQWYETSVDILMMVAHSAAERREKQWRTLIESVGLKICKIWECGTEPEKLIEVELA</sequence>
<protein>
    <recommendedName>
        <fullName evidence="9">O-methyltransferase</fullName>
    </recommendedName>
</protein>
<proteinExistence type="predicted"/>
<dbReference type="InterPro" id="IPR029063">
    <property type="entry name" value="SAM-dependent_MTases_sf"/>
</dbReference>
<evidence type="ECO:0000256" key="3">
    <source>
        <dbReference type="ARBA" id="ARBA00022691"/>
    </source>
</evidence>
<keyword evidence="8" id="KW-1185">Reference proteome</keyword>
<dbReference type="GO" id="GO:0046983">
    <property type="term" value="F:protein dimerization activity"/>
    <property type="evidence" value="ECO:0007669"/>
    <property type="project" value="InterPro"/>
</dbReference>
<dbReference type="Pfam" id="PF00891">
    <property type="entry name" value="Methyltransf_2"/>
    <property type="match status" value="1"/>
</dbReference>
<evidence type="ECO:0000256" key="1">
    <source>
        <dbReference type="ARBA" id="ARBA00022603"/>
    </source>
</evidence>
<evidence type="ECO:0000313" key="8">
    <source>
        <dbReference type="Proteomes" id="UP001365542"/>
    </source>
</evidence>
<evidence type="ECO:0000259" key="6">
    <source>
        <dbReference type="Pfam" id="PF08100"/>
    </source>
</evidence>
<dbReference type="InterPro" id="IPR036390">
    <property type="entry name" value="WH_DNA-bd_sf"/>
</dbReference>
<dbReference type="AlphaFoldDB" id="A0AAV9XK53"/>
<feature type="domain" description="O-methyltransferase dimerisation" evidence="6">
    <location>
        <begin position="64"/>
        <end position="133"/>
    </location>
</feature>
<dbReference type="Gene3D" id="1.10.10.10">
    <property type="entry name" value="Winged helix-like DNA-binding domain superfamily/Winged helix DNA-binding domain"/>
    <property type="match status" value="1"/>
</dbReference>
<reference evidence="7 8" key="1">
    <citation type="submission" date="2019-10" db="EMBL/GenBank/DDBJ databases">
        <authorList>
            <person name="Palmer J.M."/>
        </authorList>
    </citation>
    <scope>NUCLEOTIDE SEQUENCE [LARGE SCALE GENOMIC DNA]</scope>
    <source>
        <strain evidence="7 8">TWF694</strain>
    </source>
</reference>
<comment type="caution">
    <text evidence="7">The sequence shown here is derived from an EMBL/GenBank/DDBJ whole genome shotgun (WGS) entry which is preliminary data.</text>
</comment>
<evidence type="ECO:0000313" key="7">
    <source>
        <dbReference type="EMBL" id="KAK6542455.1"/>
    </source>
</evidence>
<dbReference type="GO" id="GO:0032259">
    <property type="term" value="P:methylation"/>
    <property type="evidence" value="ECO:0007669"/>
    <property type="project" value="UniProtKB-KW"/>
</dbReference>
<keyword evidence="3" id="KW-0949">S-adenosyl-L-methionine</keyword>
<dbReference type="Proteomes" id="UP001365542">
    <property type="component" value="Unassembled WGS sequence"/>
</dbReference>
<dbReference type="SUPFAM" id="SSF46785">
    <property type="entry name" value="Winged helix' DNA-binding domain"/>
    <property type="match status" value="1"/>
</dbReference>
<feature type="domain" description="O-methyltransferase C-terminal" evidence="5">
    <location>
        <begin position="235"/>
        <end position="377"/>
    </location>
</feature>
<dbReference type="GO" id="GO:0008171">
    <property type="term" value="F:O-methyltransferase activity"/>
    <property type="evidence" value="ECO:0007669"/>
    <property type="project" value="InterPro"/>
</dbReference>
<evidence type="ECO:0000259" key="5">
    <source>
        <dbReference type="Pfam" id="PF00891"/>
    </source>
</evidence>
<keyword evidence="1" id="KW-0489">Methyltransferase</keyword>
<dbReference type="PIRSF" id="PIRSF005739">
    <property type="entry name" value="O-mtase"/>
    <property type="match status" value="1"/>
</dbReference>
<dbReference type="InterPro" id="IPR036388">
    <property type="entry name" value="WH-like_DNA-bd_sf"/>
</dbReference>
<evidence type="ECO:0000256" key="2">
    <source>
        <dbReference type="ARBA" id="ARBA00022679"/>
    </source>
</evidence>
<feature type="active site" description="Proton acceptor" evidence="4">
    <location>
        <position position="307"/>
    </location>
</feature>
<accession>A0AAV9XK53</accession>
<dbReference type="PANTHER" id="PTHR43712:SF1">
    <property type="entry name" value="HYPOTHETICAL O-METHYLTRANSFERASE (EUROFUNG)-RELATED"/>
    <property type="match status" value="1"/>
</dbReference>
<dbReference type="SUPFAM" id="SSF53335">
    <property type="entry name" value="S-adenosyl-L-methionine-dependent methyltransferases"/>
    <property type="match status" value="1"/>
</dbReference>
<dbReference type="InterPro" id="IPR016461">
    <property type="entry name" value="COMT-like"/>
</dbReference>
<dbReference type="EMBL" id="JAVHJO010000002">
    <property type="protein sequence ID" value="KAK6542455.1"/>
    <property type="molecule type" value="Genomic_DNA"/>
</dbReference>
<evidence type="ECO:0008006" key="9">
    <source>
        <dbReference type="Google" id="ProtNLM"/>
    </source>
</evidence>
<gene>
    <name evidence="7" type="ORF">TWF694_006409</name>
</gene>
<keyword evidence="2" id="KW-0808">Transferase</keyword>
<dbReference type="Gene3D" id="3.40.50.150">
    <property type="entry name" value="Vaccinia Virus protein VP39"/>
    <property type="match status" value="1"/>
</dbReference>
<dbReference type="InterPro" id="IPR012967">
    <property type="entry name" value="COMT_dimerisation"/>
</dbReference>
<evidence type="ECO:0000256" key="4">
    <source>
        <dbReference type="PIRSR" id="PIRSR005739-1"/>
    </source>
</evidence>
<dbReference type="PANTHER" id="PTHR43712">
    <property type="entry name" value="PUTATIVE (AFU_ORTHOLOGUE AFUA_4G14580)-RELATED"/>
    <property type="match status" value="1"/>
</dbReference>
<name>A0AAV9XK53_9PEZI</name>
<dbReference type="Pfam" id="PF08100">
    <property type="entry name" value="Dimerisation"/>
    <property type="match status" value="1"/>
</dbReference>